<evidence type="ECO:0000256" key="1">
    <source>
        <dbReference type="SAM" id="SignalP"/>
    </source>
</evidence>
<dbReference type="SMART" id="SM00849">
    <property type="entry name" value="Lactamase_B"/>
    <property type="match status" value="1"/>
</dbReference>
<organism evidence="3 4">
    <name type="scientific">Qipengyuania aurantiaca</name>
    <dbReference type="NCBI Taxonomy" id="2867233"/>
    <lineage>
        <taxon>Bacteria</taxon>
        <taxon>Pseudomonadati</taxon>
        <taxon>Pseudomonadota</taxon>
        <taxon>Alphaproteobacteria</taxon>
        <taxon>Sphingomonadales</taxon>
        <taxon>Erythrobacteraceae</taxon>
        <taxon>Qipengyuania</taxon>
    </lineage>
</organism>
<dbReference type="InterPro" id="IPR001279">
    <property type="entry name" value="Metallo-B-lactamas"/>
</dbReference>
<dbReference type="InterPro" id="IPR050855">
    <property type="entry name" value="NDM-1-like"/>
</dbReference>
<dbReference type="NCBIfam" id="NF012229">
    <property type="entry name" value="bla_class_B_core"/>
    <property type="match status" value="1"/>
</dbReference>
<keyword evidence="1" id="KW-0732">Signal</keyword>
<accession>A0ABX8ZNM7</accession>
<evidence type="ECO:0000313" key="4">
    <source>
        <dbReference type="Proteomes" id="UP000824281"/>
    </source>
</evidence>
<evidence type="ECO:0000259" key="2">
    <source>
        <dbReference type="SMART" id="SM00849"/>
    </source>
</evidence>
<dbReference type="Proteomes" id="UP000824281">
    <property type="component" value="Chromosome"/>
</dbReference>
<proteinExistence type="predicted"/>
<keyword evidence="4" id="KW-1185">Reference proteome</keyword>
<reference evidence="3 4" key="1">
    <citation type="submission" date="2021-08" db="EMBL/GenBank/DDBJ databases">
        <title>Comparative Genomics Analysis of the Genus Qipengyuania Reveals Extensive Genetic Diversity and Metabolic Versatility, Including the Description of Fifteen Novel Species.</title>
        <authorList>
            <person name="Liu Y."/>
        </authorList>
    </citation>
    <scope>NUCLEOTIDE SEQUENCE [LARGE SCALE GENOMIC DNA]</scope>
    <source>
        <strain evidence="3 4">1NDH13</strain>
    </source>
</reference>
<feature type="chain" id="PRO_5046798871" evidence="1">
    <location>
        <begin position="20"/>
        <end position="312"/>
    </location>
</feature>
<dbReference type="Gene3D" id="3.60.15.10">
    <property type="entry name" value="Ribonuclease Z/Hydroxyacylglutathione hydrolase-like"/>
    <property type="match status" value="1"/>
</dbReference>
<feature type="signal peptide" evidence="1">
    <location>
        <begin position="1"/>
        <end position="19"/>
    </location>
</feature>
<sequence>MSVKTLLVAALSLAATACANTAAQPASDPVVAPPASETAPTPRERVAAFLETCEEWDEWDKPAPPFQILGNTWYVGTCGISAILVTSPEGHALIDSGTERGAEIVLANIEAAGFAPRDVRYLLPSHEHFDHVGGFAKIREATGADVVASSIAAQVFRSGIASQDDPQAAMLDPIAPVEVARVVGNGEVLQLGDMEFTAHATPGHTPGALSWTWTACSNPGEPPICRRIAYVDSLSPIAADGYRFSDHPAYVGAFRTSIDRVRALPCDELYTPHPSASGMIGNMRTGKIASCTDYAAALTRKLDERLAKEAAQ</sequence>
<dbReference type="NCBIfam" id="NF033105">
    <property type="entry name" value="bla_subclass_B3"/>
    <property type="match status" value="1"/>
</dbReference>
<dbReference type="PANTHER" id="PTHR42951:SF17">
    <property type="entry name" value="METALLO-BETA-LACTAMASE DOMAIN-CONTAINING PROTEIN"/>
    <property type="match status" value="1"/>
</dbReference>
<gene>
    <name evidence="3" type="primary">bla</name>
    <name evidence="3" type="ORF">K3148_13170</name>
</gene>
<dbReference type="PANTHER" id="PTHR42951">
    <property type="entry name" value="METALLO-BETA-LACTAMASE DOMAIN-CONTAINING"/>
    <property type="match status" value="1"/>
</dbReference>
<protein>
    <submittedName>
        <fullName evidence="3">Subclass B3 metallo-beta-lactamase</fullName>
    </submittedName>
</protein>
<dbReference type="RefSeq" id="WP_221425214.1">
    <property type="nucleotide sequence ID" value="NZ_CP081295.1"/>
</dbReference>
<name>A0ABX8ZNM7_9SPHN</name>
<evidence type="ECO:0000313" key="3">
    <source>
        <dbReference type="EMBL" id="QZD89734.1"/>
    </source>
</evidence>
<feature type="domain" description="Metallo-beta-lactamase" evidence="2">
    <location>
        <begin position="79"/>
        <end position="273"/>
    </location>
</feature>
<dbReference type="PROSITE" id="PS51257">
    <property type="entry name" value="PROKAR_LIPOPROTEIN"/>
    <property type="match status" value="1"/>
</dbReference>
<dbReference type="SUPFAM" id="SSF56281">
    <property type="entry name" value="Metallo-hydrolase/oxidoreductase"/>
    <property type="match status" value="1"/>
</dbReference>
<dbReference type="CDD" id="cd16315">
    <property type="entry name" value="EVM-1-like_MBL-B3"/>
    <property type="match status" value="1"/>
</dbReference>
<dbReference type="InterPro" id="IPR036866">
    <property type="entry name" value="RibonucZ/Hydroxyglut_hydro"/>
</dbReference>
<dbReference type="Pfam" id="PF00753">
    <property type="entry name" value="Lactamase_B"/>
    <property type="match status" value="1"/>
</dbReference>
<dbReference type="EMBL" id="CP081295">
    <property type="protein sequence ID" value="QZD89734.1"/>
    <property type="molecule type" value="Genomic_DNA"/>
</dbReference>